<dbReference type="Gene3D" id="2.60.120.920">
    <property type="match status" value="1"/>
</dbReference>
<evidence type="ECO:0000259" key="7">
    <source>
        <dbReference type="SMART" id="SM00449"/>
    </source>
</evidence>
<dbReference type="SMART" id="SM00449">
    <property type="entry name" value="SPRY"/>
    <property type="match status" value="1"/>
</dbReference>
<keyword evidence="10" id="KW-1185">Reference proteome</keyword>
<dbReference type="Pfam" id="PF13765">
    <property type="entry name" value="PRY"/>
    <property type="match status" value="1"/>
</dbReference>
<dbReference type="Pfam" id="PF00622">
    <property type="entry name" value="SPRY"/>
    <property type="match status" value="1"/>
</dbReference>
<evidence type="ECO:0000256" key="3">
    <source>
        <dbReference type="ARBA" id="ARBA00022833"/>
    </source>
</evidence>
<feature type="coiled-coil region" evidence="4">
    <location>
        <begin position="218"/>
        <end position="256"/>
    </location>
</feature>
<evidence type="ECO:0000259" key="8">
    <source>
        <dbReference type="SMART" id="SM00589"/>
    </source>
</evidence>
<gene>
    <name evidence="9" type="ORF">PODLI_1B041285</name>
</gene>
<keyword evidence="1" id="KW-0479">Metal-binding</keyword>
<dbReference type="InterPro" id="IPR013320">
    <property type="entry name" value="ConA-like_dom_sf"/>
</dbReference>
<feature type="domain" description="SPRY-associated" evidence="8">
    <location>
        <begin position="319"/>
        <end position="372"/>
    </location>
</feature>
<keyword evidence="4" id="KW-0175">Coiled coil</keyword>
<feature type="domain" description="RING-type" evidence="6">
    <location>
        <begin position="16"/>
        <end position="75"/>
    </location>
</feature>
<dbReference type="InterPro" id="IPR043136">
    <property type="entry name" value="B30.2/SPRY_sf"/>
</dbReference>
<dbReference type="InterPro" id="IPR027370">
    <property type="entry name" value="Znf-RING_euk"/>
</dbReference>
<dbReference type="PROSITE" id="PS00518">
    <property type="entry name" value="ZF_RING_1"/>
    <property type="match status" value="1"/>
</dbReference>
<dbReference type="CDD" id="cd13733">
    <property type="entry name" value="SPRY_PRY_C-I_1"/>
    <property type="match status" value="1"/>
</dbReference>
<dbReference type="SMART" id="SM00184">
    <property type="entry name" value="RING"/>
    <property type="match status" value="1"/>
</dbReference>
<evidence type="ECO:0000313" key="9">
    <source>
        <dbReference type="EMBL" id="CAI5791081.1"/>
    </source>
</evidence>
<feature type="region of interest" description="Disordered" evidence="5">
    <location>
        <begin position="51"/>
        <end position="72"/>
    </location>
</feature>
<proteinExistence type="predicted"/>
<evidence type="ECO:0000256" key="1">
    <source>
        <dbReference type="ARBA" id="ARBA00022723"/>
    </source>
</evidence>
<dbReference type="InterPro" id="IPR017907">
    <property type="entry name" value="Znf_RING_CS"/>
</dbReference>
<reference evidence="9" key="1">
    <citation type="submission" date="2022-12" db="EMBL/GenBank/DDBJ databases">
        <authorList>
            <person name="Alioto T."/>
            <person name="Alioto T."/>
            <person name="Gomez Garrido J."/>
        </authorList>
    </citation>
    <scope>NUCLEOTIDE SEQUENCE</scope>
</reference>
<dbReference type="InterPro" id="IPR013083">
    <property type="entry name" value="Znf_RING/FYVE/PHD"/>
</dbReference>
<evidence type="ECO:0000256" key="5">
    <source>
        <dbReference type="SAM" id="MobiDB-lite"/>
    </source>
</evidence>
<keyword evidence="3" id="KW-0862">Zinc</keyword>
<dbReference type="GO" id="GO:0008270">
    <property type="term" value="F:zinc ion binding"/>
    <property type="evidence" value="ECO:0007669"/>
    <property type="project" value="UniProtKB-KW"/>
</dbReference>
<organism evidence="9 10">
    <name type="scientific">Podarcis lilfordi</name>
    <name type="common">Lilford's wall lizard</name>
    <dbReference type="NCBI Taxonomy" id="74358"/>
    <lineage>
        <taxon>Eukaryota</taxon>
        <taxon>Metazoa</taxon>
        <taxon>Chordata</taxon>
        <taxon>Craniata</taxon>
        <taxon>Vertebrata</taxon>
        <taxon>Euteleostomi</taxon>
        <taxon>Lepidosauria</taxon>
        <taxon>Squamata</taxon>
        <taxon>Bifurcata</taxon>
        <taxon>Unidentata</taxon>
        <taxon>Episquamata</taxon>
        <taxon>Laterata</taxon>
        <taxon>Lacertibaenia</taxon>
        <taxon>Lacertidae</taxon>
        <taxon>Podarcis</taxon>
    </lineage>
</organism>
<dbReference type="InterPro" id="IPR003877">
    <property type="entry name" value="SPRY_dom"/>
</dbReference>
<dbReference type="Proteomes" id="UP001178461">
    <property type="component" value="Chromosome 13"/>
</dbReference>
<sequence length="500" mass="55927">MAAPTGVEHFAEDLICSICLELFRDPVMLECGHNYCQPCIARYWAEVPGGGGSGGSSSSSSSDGEDAPLPTCPECRREIPGGKFTANRVLGQLARKTLETLSARASDEDAEPDGLLDDEVQGELRFCADDGCLVRALQPDHWGHQCIPLDGAVERYKEVLTAAQTVLESRAQAAKLLQEQSAQKFPEISAQRLRLEQHLSAQFTELHQWLQEKEAAMRREIRREEELLLSELERNQRNGQEQVRAAEEQVAKIQARLEEQLDPEAFLKDIKAFTEKYCPGDDKGSTLPVVAREFSLGQFKGPIQYMVWKEMLPALRPSPCQITLDPATNHPNLVLSKDLDSVRLEDNPEDEVPDGPERFSKCVCVLGSQGFTSGRHYWEVEVRNKTSWDIGVAKESVNRKEAKVKVKPSNGFWAIWLRNGSEYKALESPPKLLSLKAKPQKVGVYLDYEAGQVSFYDADTMLHIYTFSDIFSERLYPMFSPGVNKDGLNGEALHLLSLRA</sequence>
<evidence type="ECO:0000256" key="2">
    <source>
        <dbReference type="ARBA" id="ARBA00022771"/>
    </source>
</evidence>
<dbReference type="Gene3D" id="3.30.40.10">
    <property type="entry name" value="Zinc/RING finger domain, C3HC4 (zinc finger)"/>
    <property type="match status" value="1"/>
</dbReference>
<dbReference type="AlphaFoldDB" id="A0AA35PJB6"/>
<evidence type="ECO:0000313" key="10">
    <source>
        <dbReference type="Proteomes" id="UP001178461"/>
    </source>
</evidence>
<dbReference type="SUPFAM" id="SSF57850">
    <property type="entry name" value="RING/U-box"/>
    <property type="match status" value="1"/>
</dbReference>
<protein>
    <submittedName>
        <fullName evidence="9">Zinc-binding protein A33-like</fullName>
    </submittedName>
</protein>
<name>A0AA35PJB6_9SAUR</name>
<dbReference type="SUPFAM" id="SSF49899">
    <property type="entry name" value="Concanavalin A-like lectins/glucanases"/>
    <property type="match status" value="1"/>
</dbReference>
<dbReference type="Pfam" id="PF13445">
    <property type="entry name" value="zf-RING_UBOX"/>
    <property type="match status" value="1"/>
</dbReference>
<dbReference type="SMART" id="SM00589">
    <property type="entry name" value="PRY"/>
    <property type="match status" value="1"/>
</dbReference>
<feature type="domain" description="SPRY" evidence="7">
    <location>
        <begin position="373"/>
        <end position="499"/>
    </location>
</feature>
<dbReference type="InterPro" id="IPR001841">
    <property type="entry name" value="Znf_RING"/>
</dbReference>
<dbReference type="InterPro" id="IPR050143">
    <property type="entry name" value="TRIM/RBCC"/>
</dbReference>
<dbReference type="InterPro" id="IPR003879">
    <property type="entry name" value="Butyrophylin_SPRY"/>
</dbReference>
<dbReference type="FunFam" id="2.60.120.920:FF:000004">
    <property type="entry name" value="Butyrophilin subfamily 1 member A1"/>
    <property type="match status" value="1"/>
</dbReference>
<dbReference type="PANTHER" id="PTHR24103">
    <property type="entry name" value="E3 UBIQUITIN-PROTEIN LIGASE TRIM"/>
    <property type="match status" value="1"/>
</dbReference>
<accession>A0AA35PJB6</accession>
<evidence type="ECO:0000259" key="6">
    <source>
        <dbReference type="SMART" id="SM00184"/>
    </source>
</evidence>
<evidence type="ECO:0000256" key="4">
    <source>
        <dbReference type="SAM" id="Coils"/>
    </source>
</evidence>
<dbReference type="PRINTS" id="PR01407">
    <property type="entry name" value="BUTYPHLNCDUF"/>
</dbReference>
<dbReference type="EMBL" id="OX395138">
    <property type="protein sequence ID" value="CAI5791081.1"/>
    <property type="molecule type" value="Genomic_DNA"/>
</dbReference>
<dbReference type="InterPro" id="IPR006574">
    <property type="entry name" value="PRY"/>
</dbReference>
<keyword evidence="2" id="KW-0863">Zinc-finger</keyword>